<evidence type="ECO:0000313" key="2">
    <source>
        <dbReference type="EMBL" id="MBD1382928.1"/>
    </source>
</evidence>
<reference evidence="2" key="1">
    <citation type="submission" date="2020-09" db="EMBL/GenBank/DDBJ databases">
        <title>A novel bacterium of genus Bacillus, isolated from South China Sea.</title>
        <authorList>
            <person name="Huang H."/>
            <person name="Mo K."/>
            <person name="Hu Y."/>
        </authorList>
    </citation>
    <scope>NUCLEOTIDE SEQUENCE</scope>
    <source>
        <strain evidence="2">IB182487</strain>
    </source>
</reference>
<evidence type="ECO:0000259" key="1">
    <source>
        <dbReference type="Pfam" id="PF13700"/>
    </source>
</evidence>
<organism evidence="2 3">
    <name type="scientific">Metabacillus arenae</name>
    <dbReference type="NCBI Taxonomy" id="2771434"/>
    <lineage>
        <taxon>Bacteria</taxon>
        <taxon>Bacillati</taxon>
        <taxon>Bacillota</taxon>
        <taxon>Bacilli</taxon>
        <taxon>Bacillales</taxon>
        <taxon>Bacillaceae</taxon>
        <taxon>Metabacillus</taxon>
    </lineage>
</organism>
<protein>
    <submittedName>
        <fullName evidence="2">DUF4158 domain-containing protein</fullName>
    </submittedName>
</protein>
<sequence>MTSIERTAYPRFKRSLTKKELQRIYTPKLEETQFIHSIARGPENLLTAAVLFKSFQRLGYFLRLMTSRKGLLNISVIR</sequence>
<dbReference type="RefSeq" id="WP_191161587.1">
    <property type="nucleotide sequence ID" value="NZ_JACXAI010000039.1"/>
</dbReference>
<name>A0A926NN19_9BACI</name>
<dbReference type="InterPro" id="IPR025296">
    <property type="entry name" value="DUF4158"/>
</dbReference>
<comment type="caution">
    <text evidence="2">The sequence shown here is derived from an EMBL/GenBank/DDBJ whole genome shotgun (WGS) entry which is preliminary data.</text>
</comment>
<dbReference type="Pfam" id="PF13700">
    <property type="entry name" value="DUF4158"/>
    <property type="match status" value="1"/>
</dbReference>
<dbReference type="EMBL" id="JACXAI010000039">
    <property type="protein sequence ID" value="MBD1382928.1"/>
    <property type="molecule type" value="Genomic_DNA"/>
</dbReference>
<feature type="domain" description="DUF4158" evidence="1">
    <location>
        <begin position="1"/>
        <end position="63"/>
    </location>
</feature>
<accession>A0A926NN19</accession>
<dbReference type="Proteomes" id="UP000626844">
    <property type="component" value="Unassembled WGS sequence"/>
</dbReference>
<evidence type="ECO:0000313" key="3">
    <source>
        <dbReference type="Proteomes" id="UP000626844"/>
    </source>
</evidence>
<dbReference type="AlphaFoldDB" id="A0A926NN19"/>
<gene>
    <name evidence="2" type="ORF">IC621_22260</name>
</gene>
<keyword evidence="3" id="KW-1185">Reference proteome</keyword>
<proteinExistence type="predicted"/>